<protein>
    <submittedName>
        <fullName evidence="2">Uncharacterized protein</fullName>
    </submittedName>
</protein>
<dbReference type="AlphaFoldDB" id="A0AAG5DGJ4"/>
<proteinExistence type="predicted"/>
<feature type="transmembrane region" description="Helical" evidence="1">
    <location>
        <begin position="51"/>
        <end position="70"/>
    </location>
</feature>
<keyword evidence="3" id="KW-1185">Reference proteome</keyword>
<organism evidence="2 3">
    <name type="scientific">Anopheles atroparvus</name>
    <name type="common">European mosquito</name>
    <dbReference type="NCBI Taxonomy" id="41427"/>
    <lineage>
        <taxon>Eukaryota</taxon>
        <taxon>Metazoa</taxon>
        <taxon>Ecdysozoa</taxon>
        <taxon>Arthropoda</taxon>
        <taxon>Hexapoda</taxon>
        <taxon>Insecta</taxon>
        <taxon>Pterygota</taxon>
        <taxon>Neoptera</taxon>
        <taxon>Endopterygota</taxon>
        <taxon>Diptera</taxon>
        <taxon>Nematocera</taxon>
        <taxon>Culicoidea</taxon>
        <taxon>Culicidae</taxon>
        <taxon>Anophelinae</taxon>
        <taxon>Anopheles</taxon>
    </lineage>
</organism>
<accession>A0AAG5DGJ4</accession>
<dbReference type="EnsemblMetazoa" id="ENSAATROPT011432">
    <property type="protein sequence ID" value="ENSAATROPP010337"/>
    <property type="gene ID" value="ENSAATROPG009316"/>
</dbReference>
<keyword evidence="1" id="KW-0812">Transmembrane</keyword>
<keyword evidence="1" id="KW-0472">Membrane</keyword>
<evidence type="ECO:0000313" key="2">
    <source>
        <dbReference type="EnsemblMetazoa" id="ENSAATROPP010337"/>
    </source>
</evidence>
<keyword evidence="1" id="KW-1133">Transmembrane helix</keyword>
<evidence type="ECO:0000313" key="3">
    <source>
        <dbReference type="Proteomes" id="UP000075880"/>
    </source>
</evidence>
<name>A0AAG5DGJ4_ANOAO</name>
<sequence>MSHCNRLHFACDLHALVLLYVTEQSFAIALKFELKNKKRQSFETGFEKVDITPYSLCFVFVLVLFYSGSLRCSCAPLGN</sequence>
<evidence type="ECO:0000256" key="1">
    <source>
        <dbReference type="SAM" id="Phobius"/>
    </source>
</evidence>
<reference evidence="2" key="1">
    <citation type="submission" date="2024-04" db="UniProtKB">
        <authorList>
            <consortium name="EnsemblMetazoa"/>
        </authorList>
    </citation>
    <scope>IDENTIFICATION</scope>
    <source>
        <strain evidence="2">EBRO</strain>
    </source>
</reference>
<dbReference type="Proteomes" id="UP000075880">
    <property type="component" value="Unassembled WGS sequence"/>
</dbReference>